<dbReference type="Proteomes" id="UP000276133">
    <property type="component" value="Unassembled WGS sequence"/>
</dbReference>
<sequence length="113" mass="13009">MVQNKNSLINRVGQKSKSTNILLPTLLINQIFGSARFRDQSTTLFTLVKLLLKYLIFKLFTQLIADRNIKIILQISKITLPIAQQPLEKFIGLNNLREIISLEQHKMELSPSF</sequence>
<reference evidence="1 2" key="1">
    <citation type="journal article" date="2018" name="Sci. Rep.">
        <title>Genomic signatures of local adaptation to the degree of environmental predictability in rotifers.</title>
        <authorList>
            <person name="Franch-Gras L."/>
            <person name="Hahn C."/>
            <person name="Garcia-Roger E.M."/>
            <person name="Carmona M.J."/>
            <person name="Serra M."/>
            <person name="Gomez A."/>
        </authorList>
    </citation>
    <scope>NUCLEOTIDE SEQUENCE [LARGE SCALE GENOMIC DNA]</scope>
    <source>
        <strain evidence="1">HYR1</strain>
    </source>
</reference>
<evidence type="ECO:0000313" key="2">
    <source>
        <dbReference type="Proteomes" id="UP000276133"/>
    </source>
</evidence>
<keyword evidence="2" id="KW-1185">Reference proteome</keyword>
<name>A0A3M7PRU8_BRAPC</name>
<organism evidence="1 2">
    <name type="scientific">Brachionus plicatilis</name>
    <name type="common">Marine rotifer</name>
    <name type="synonym">Brachionus muelleri</name>
    <dbReference type="NCBI Taxonomy" id="10195"/>
    <lineage>
        <taxon>Eukaryota</taxon>
        <taxon>Metazoa</taxon>
        <taxon>Spiralia</taxon>
        <taxon>Gnathifera</taxon>
        <taxon>Rotifera</taxon>
        <taxon>Eurotatoria</taxon>
        <taxon>Monogononta</taxon>
        <taxon>Pseudotrocha</taxon>
        <taxon>Ploima</taxon>
        <taxon>Brachionidae</taxon>
        <taxon>Brachionus</taxon>
    </lineage>
</organism>
<dbReference type="EMBL" id="REGN01009299">
    <property type="protein sequence ID" value="RNA01505.1"/>
    <property type="molecule type" value="Genomic_DNA"/>
</dbReference>
<evidence type="ECO:0000313" key="1">
    <source>
        <dbReference type="EMBL" id="RNA01505.1"/>
    </source>
</evidence>
<protein>
    <submittedName>
        <fullName evidence="1">Uncharacterized protein</fullName>
    </submittedName>
</protein>
<dbReference type="AlphaFoldDB" id="A0A3M7PRU8"/>
<proteinExistence type="predicted"/>
<gene>
    <name evidence="1" type="ORF">BpHYR1_049050</name>
</gene>
<accession>A0A3M7PRU8</accession>
<comment type="caution">
    <text evidence="1">The sequence shown here is derived from an EMBL/GenBank/DDBJ whole genome shotgun (WGS) entry which is preliminary data.</text>
</comment>